<proteinExistence type="predicted"/>
<name>A0A8S5NHZ7_9CAUD</name>
<evidence type="ECO:0000313" key="1">
    <source>
        <dbReference type="EMBL" id="DAD93975.1"/>
    </source>
</evidence>
<sequence length="188" mass="21263">MSIKEQDVPCALCCGNLSLSMTKEEMQGLLETLIKCNLTSIGFTERNDNMKPVDRAKRIQELSSQAVEAGKLIEQITSKSAQTTRQQLPGDFLKTEPLPGDSMVKIDTTTFDKPCIKIVIRVPELGVAYAENVFIEDRDLAALSWLWRGFDKSEKAAVKSFKDYLHLHCPTVMESVDLERCYDEWLKN</sequence>
<organism evidence="1">
    <name type="scientific">Siphoviridae sp. ctRg81</name>
    <dbReference type="NCBI Taxonomy" id="2826336"/>
    <lineage>
        <taxon>Viruses</taxon>
        <taxon>Duplodnaviria</taxon>
        <taxon>Heunggongvirae</taxon>
        <taxon>Uroviricota</taxon>
        <taxon>Caudoviricetes</taxon>
    </lineage>
</organism>
<reference evidence="1" key="1">
    <citation type="journal article" date="2021" name="Proc. Natl. Acad. Sci. U.S.A.">
        <title>A Catalog of Tens of Thousands of Viruses from Human Metagenomes Reveals Hidden Associations with Chronic Diseases.</title>
        <authorList>
            <person name="Tisza M.J."/>
            <person name="Buck C.B."/>
        </authorList>
    </citation>
    <scope>NUCLEOTIDE SEQUENCE</scope>
    <source>
        <strain evidence="1">CtRg81</strain>
    </source>
</reference>
<dbReference type="EMBL" id="BK015170">
    <property type="protein sequence ID" value="DAD93975.1"/>
    <property type="molecule type" value="Genomic_DNA"/>
</dbReference>
<accession>A0A8S5NHZ7</accession>
<protein>
    <submittedName>
        <fullName evidence="1">Uncharacterized protein</fullName>
    </submittedName>
</protein>